<organism evidence="1 2">
    <name type="scientific">Yersinia phage fPS-9</name>
    <dbReference type="NCBI Taxonomy" id="2052746"/>
    <lineage>
        <taxon>Viruses</taxon>
        <taxon>Duplodnaviria</taxon>
        <taxon>Heunggongvirae</taxon>
        <taxon>Uroviricota</taxon>
        <taxon>Caudoviricetes</taxon>
        <taxon>Autographivirales</taxon>
        <taxon>Autotranscriptaviridae</taxon>
        <taxon>Studiervirinae</taxon>
        <taxon>Helsettvirus</taxon>
        <taxon>Helsettvirus fPS9</taxon>
    </lineage>
</organism>
<evidence type="ECO:0000313" key="1">
    <source>
        <dbReference type="EMBL" id="SOL37544.1"/>
    </source>
</evidence>
<dbReference type="RefSeq" id="YP_009799076.1">
    <property type="nucleotide sequence ID" value="NC_047934.1"/>
</dbReference>
<protein>
    <submittedName>
        <fullName evidence="1">Uncharacterized protein</fullName>
    </submittedName>
</protein>
<proteinExistence type="predicted"/>
<name>A0A2C9CZD8_9CAUD</name>
<reference evidence="2" key="1">
    <citation type="submission" date="2017-10" db="EMBL/GenBank/DDBJ databases">
        <authorList>
            <person name="Skurnik M."/>
        </authorList>
    </citation>
    <scope>NUCLEOTIDE SEQUENCE [LARGE SCALE GENOMIC DNA]</scope>
</reference>
<dbReference type="EMBL" id="LT960606">
    <property type="protein sequence ID" value="SOL37544.1"/>
    <property type="molecule type" value="Genomic_DNA"/>
</dbReference>
<accession>A0A2C9CZD8</accession>
<dbReference type="GeneID" id="54989555"/>
<dbReference type="KEGG" id="vg:54989555"/>
<gene>
    <name evidence="1" type="primary">g047</name>
</gene>
<sequence length="178" mass="20223">MATRYEVNTIHSSPKGDFKVLEYIAGSRTPSGTKIHPRVVIRMLHTGSVLNVQSTNIPKGKFKDLREPSVCGIGYIGSDIKITGRGTYVRRVYDLWANMLKRVVHEYTGITVDKRWLNFTNFLNTIVDVKGYSAWEQGDNVHLDKDLSGLCRYSVEDCVFIPAGDNISEASLRRWRKK</sequence>
<keyword evidence="2" id="KW-1185">Reference proteome</keyword>
<dbReference type="Proteomes" id="UP000240303">
    <property type="component" value="Segment"/>
</dbReference>
<evidence type="ECO:0000313" key="2">
    <source>
        <dbReference type="Proteomes" id="UP000240303"/>
    </source>
</evidence>